<evidence type="ECO:0000313" key="5">
    <source>
        <dbReference type="Proteomes" id="UP000271683"/>
    </source>
</evidence>
<proteinExistence type="predicted"/>
<evidence type="ECO:0000259" key="3">
    <source>
        <dbReference type="Pfam" id="PF25547"/>
    </source>
</evidence>
<feature type="region of interest" description="Disordered" evidence="1">
    <location>
        <begin position="1928"/>
        <end position="1962"/>
    </location>
</feature>
<feature type="compositionally biased region" description="Polar residues" evidence="1">
    <location>
        <begin position="342"/>
        <end position="359"/>
    </location>
</feature>
<dbReference type="PANTHER" id="PTHR24216">
    <property type="entry name" value="PAXILLIN-RELATED"/>
    <property type="match status" value="1"/>
</dbReference>
<feature type="region of interest" description="Disordered" evidence="1">
    <location>
        <begin position="339"/>
        <end position="856"/>
    </location>
</feature>
<feature type="region of interest" description="Disordered" evidence="1">
    <location>
        <begin position="1694"/>
        <end position="1713"/>
    </location>
</feature>
<dbReference type="InterPro" id="IPR028908">
    <property type="entry name" value="Tox-PL_dom"/>
</dbReference>
<feature type="compositionally biased region" description="Polar residues" evidence="1">
    <location>
        <begin position="658"/>
        <end position="677"/>
    </location>
</feature>
<dbReference type="Pfam" id="PF15644">
    <property type="entry name" value="Gln_amidase"/>
    <property type="match status" value="2"/>
</dbReference>
<feature type="compositionally biased region" description="Low complexity" evidence="1">
    <location>
        <begin position="678"/>
        <end position="696"/>
    </location>
</feature>
<feature type="compositionally biased region" description="Gly residues" evidence="1">
    <location>
        <begin position="366"/>
        <end position="382"/>
    </location>
</feature>
<name>A0A3N1GS24_9ACTN</name>
<dbReference type="RefSeq" id="WP_123678570.1">
    <property type="nucleotide sequence ID" value="NZ_RJKL01000001.1"/>
</dbReference>
<feature type="region of interest" description="Disordered" evidence="1">
    <location>
        <begin position="1578"/>
        <end position="1607"/>
    </location>
</feature>
<feature type="compositionally biased region" description="Basic and acidic residues" evidence="1">
    <location>
        <begin position="794"/>
        <end position="842"/>
    </location>
</feature>
<feature type="compositionally biased region" description="Low complexity" evidence="1">
    <location>
        <begin position="707"/>
        <end position="722"/>
    </location>
</feature>
<feature type="compositionally biased region" description="Low complexity" evidence="1">
    <location>
        <begin position="755"/>
        <end position="786"/>
    </location>
</feature>
<protein>
    <submittedName>
        <fullName evidence="4">PPE-repeat protein</fullName>
    </submittedName>
</protein>
<organism evidence="4 5">
    <name type="scientific">Couchioplanes caeruleus</name>
    <dbReference type="NCBI Taxonomy" id="56438"/>
    <lineage>
        <taxon>Bacteria</taxon>
        <taxon>Bacillati</taxon>
        <taxon>Actinomycetota</taxon>
        <taxon>Actinomycetes</taxon>
        <taxon>Micromonosporales</taxon>
        <taxon>Micromonosporaceae</taxon>
        <taxon>Couchioplanes</taxon>
    </lineage>
</organism>
<evidence type="ECO:0000313" key="4">
    <source>
        <dbReference type="EMBL" id="ROP33014.1"/>
    </source>
</evidence>
<feature type="compositionally biased region" description="Pro residues" evidence="1">
    <location>
        <begin position="1315"/>
        <end position="1335"/>
    </location>
</feature>
<feature type="domain" description="Tox-PL" evidence="2">
    <location>
        <begin position="1058"/>
        <end position="1182"/>
    </location>
</feature>
<comment type="caution">
    <text evidence="4">The sequence shown here is derived from an EMBL/GenBank/DDBJ whole genome shotgun (WGS) entry which is preliminary data.</text>
</comment>
<feature type="compositionally biased region" description="Gly residues" evidence="1">
    <location>
        <begin position="555"/>
        <end position="564"/>
    </location>
</feature>
<feature type="region of interest" description="Disordered" evidence="1">
    <location>
        <begin position="1219"/>
        <end position="1282"/>
    </location>
</feature>
<gene>
    <name evidence="4" type="ORF">EDD30_5979</name>
</gene>
<reference evidence="4 5" key="1">
    <citation type="submission" date="2018-11" db="EMBL/GenBank/DDBJ databases">
        <title>Sequencing the genomes of 1000 actinobacteria strains.</title>
        <authorList>
            <person name="Klenk H.-P."/>
        </authorList>
    </citation>
    <scope>NUCLEOTIDE SEQUENCE [LARGE SCALE GENOMIC DNA]</scope>
    <source>
        <strain evidence="4 5">DSM 43634</strain>
    </source>
</reference>
<feature type="region of interest" description="Disordered" evidence="1">
    <location>
        <begin position="1451"/>
        <end position="1470"/>
    </location>
</feature>
<dbReference type="EMBL" id="RJKL01000001">
    <property type="protein sequence ID" value="ROP33014.1"/>
    <property type="molecule type" value="Genomic_DNA"/>
</dbReference>
<dbReference type="PANTHER" id="PTHR24216:SF65">
    <property type="entry name" value="PAXILLIN-LIKE PROTEIN 1"/>
    <property type="match status" value="1"/>
</dbReference>
<feature type="compositionally biased region" description="Low complexity" evidence="1">
    <location>
        <begin position="1336"/>
        <end position="1363"/>
    </location>
</feature>
<feature type="compositionally biased region" description="Low complexity" evidence="1">
    <location>
        <begin position="1402"/>
        <end position="1421"/>
    </location>
</feature>
<feature type="compositionally biased region" description="Polar residues" evidence="1">
    <location>
        <begin position="388"/>
        <end position="398"/>
    </location>
</feature>
<dbReference type="Proteomes" id="UP000271683">
    <property type="component" value="Unassembled WGS sequence"/>
</dbReference>
<accession>A0A3N1GS24</accession>
<sequence length="2215" mass="228513">MSILPSPIPHPLDFSPWDLPGWVYEGLEWVVGFDWPEGNEKTTWDIADQWYELANSIVGPRQDASEAAQQIINAYGGSGTTIDAFITAWKAVADGSEAPLNALLEFSNEMGKMVEECGCDIEGAKLEAWIELGIFVTELIALSVTVVLTLGAASPAAGGIIAATRLAIQMIFKKLIAQLSKKAIKKTLKEAGERAAKQLLSKQGLKQLGKNGLREGLDEAREEAATNLAIQTYQNSTGRRDGLDVKELGISTAAGFAGGAAASGAYIGAGGRGGLLRGAAGEVLGEFGGAAVTGDLPSFESLAKAGTSGAAGSAVDGARHDFSAMRANLGTAGDLSLGDLPSASSGGPNSLGTGTTSVNPDAFNGGATGGGSTATGSGGGAFSGTSSDLAGSGNSSDNHSAPGSSTHSPSSSSASTGPPTTEAAHPASGTVDTSAAPSGATATVHDASAPSGATATVHDASAPSGTPATVHTSAAASAAAPTVDTSSAGSAASPTVAAPASSGATLSSVAPPIDAPAPSSASAPTGSPPAPTSAGPPTGGVPAGGGPVGFAPAGGTSGPGGMLAGGSIAPAGPVSAGGPSTSGSLGLGGSLTTSGSVTTGGPLTTGGPPSSTGPMSTSGPSTSAPAGPHSGSVTNGPAAGSSPNSAAPANVTAGPRTTGPNLTGPNLTSPNLTSPNLTGPNTTGPAAGGPNTTGPQPNSPLTGGRPDTGTTATGPNPTTDTARSSTPRIDAPLASATGTLPATSAPSTPSDGTQPGRPNPGTAAGTPTPATPSASEPTSPHASAPSDRPSPDTGRTDPPARSDSPGRTDSAARTDPSGRTEAPARGDAPVRGEAVGRNDASGRAEPPPAGGSHANPLLVMRTPEQARAEQAYFDAPERTKQALIGRVIDGYRREADLNIAQVRSGRRQAWRQALKAKLRFDKHSENLYRAMESMYRSREQQAIQVRQQLDKPGSELPLQGHDFRDANTERAHLSDRPIWGTDQSALTGSGNPPNARTLRPYYAVGGLRMPLAQHQADLERVAPRDQNGVPLRTPDPRGAILKLLNDGGPGADPTRGVNCLDCSLSFFETYVHGRPTVSAPRTFDSYTVGQPDGHVGETDGHLRAERATGSGFTQVTPHVGGLSPTQAQARIDQGFAAVARTLLQGGHGSTAIIINKWEGAGAHAWNAVNHHGTIVFLDPQSGRYADAGTPGLRTLYGHTGTAHGSNVVEINALMVDGQGRPMAVPNTPPAPFYSGRSTPPPPPVQQPQPVVHQQPPAPVVNPPQTPAPAPAPTPAPAPAPVMNPAPAPAPAPVMNPAPAPAPAPVMNPAPAPAPAPVVNPPQPPAPGPAPTPAPAPVVNTQQAQTPAPQVVQPQTPSVQQPPADEATVPRPRSDEPPTPTPAVQDAIPPTQLGPDDERSPRTRQSQPQRRPLDLLSVLDPDSMTRPDGSDPLVVLDPAPRPKAEDIRLALSPDTPVTPAPHPTPTPTIDPQDIAEQRARADYQYANDRVRREADESHRQRLAQDLREQAATKRARAEDLGVLIRQADERGNDAQATAHREERERELAAADDLVDRAITVDNGGQIGDVELSGRDWERANDSVSDLAPGPVETGDRSALTGDDGPLSIDRTRRYFERGGLRPPLRIHQTDLERAMPRDTDGIVVRHADPREGTWFSLVNDGGPEADPTRSINCGDTVLSLFDTYLHGRPRVSAPRTFDGYHDGDPSRPSGAERGVSARIEATVGGRFEGMTDVRGLDPQDARTQVRLAESRVRNHLLGSGHGSFAFLVTQDQGGRTHAIAAVNHHGTILYLDPQNRSISESGPLRTHTGMGFPSDVVRMDALTVDGEGRHRPLTGDGARPLVAADPAGPATAGAAPSGDPGTAPGGTGAQEEPRLYSAADFEGQEPVRDAKNGKEMWLGTDGKYHRVNDPEGTYRRVEDGQLRDQTGHFCDDPNSAADRGIDKTPVPGPKADRYKLTPNTQDPQAADTAVLDAAAERAQVAADKQRVWDEGLGAIVDTLRDEGIEVKESTFDTTVKSGQSASSFDKLMLHAEEHLSVEDLVTLEKLGLRWAELSAELRRASERLGTAGGNLVQATRYPDAERITGGDVWERGTPGNFDRVLYDPDSGRLVVIEEKGVDSPLGTRRVEDPADPGAEKVVAQQMSPEYLRDLLRHDNKLGVELAGDEELRAAVQQAITQGKVDYLVARTRIDGTVNVKPYSLPPERWQYWTIDVAGSP</sequence>
<feature type="compositionally biased region" description="Polar residues" evidence="1">
    <location>
        <begin position="736"/>
        <end position="753"/>
    </location>
</feature>
<dbReference type="OrthoDB" id="4554584at2"/>
<feature type="compositionally biased region" description="Low complexity" evidence="1">
    <location>
        <begin position="1842"/>
        <end position="1861"/>
    </location>
</feature>
<feature type="region of interest" description="Disordered" evidence="1">
    <location>
        <begin position="1315"/>
        <end position="1444"/>
    </location>
</feature>
<feature type="compositionally biased region" description="Low complexity" evidence="1">
    <location>
        <begin position="466"/>
        <end position="525"/>
    </location>
</feature>
<feature type="domain" description="Outer membrane channel protein CpnT-like N-terminal" evidence="3">
    <location>
        <begin position="8"/>
        <end position="157"/>
    </location>
</feature>
<feature type="domain" description="Tox-PL" evidence="2">
    <location>
        <begin position="1671"/>
        <end position="1795"/>
    </location>
</feature>
<feature type="region of interest" description="Disordered" evidence="1">
    <location>
        <begin position="1826"/>
        <end position="1870"/>
    </location>
</feature>
<evidence type="ECO:0000256" key="1">
    <source>
        <dbReference type="SAM" id="MobiDB-lite"/>
    </source>
</evidence>
<dbReference type="Pfam" id="PF25547">
    <property type="entry name" value="WXG100_2"/>
    <property type="match status" value="1"/>
</dbReference>
<dbReference type="InterPro" id="IPR049762">
    <property type="entry name" value="PoNe_dom"/>
</dbReference>
<feature type="compositionally biased region" description="Gly residues" evidence="1">
    <location>
        <begin position="537"/>
        <end position="548"/>
    </location>
</feature>
<dbReference type="CDD" id="cd20739">
    <property type="entry name" value="PoNe_DUF637"/>
    <property type="match status" value="1"/>
</dbReference>
<evidence type="ECO:0000259" key="2">
    <source>
        <dbReference type="Pfam" id="PF15644"/>
    </source>
</evidence>
<feature type="compositionally biased region" description="Pro residues" evidence="1">
    <location>
        <begin position="1455"/>
        <end position="1467"/>
    </location>
</feature>
<feature type="compositionally biased region" description="Low complexity" evidence="1">
    <location>
        <begin position="576"/>
        <end position="650"/>
    </location>
</feature>
<feature type="compositionally biased region" description="Low complexity" evidence="1">
    <location>
        <begin position="399"/>
        <end position="421"/>
    </location>
</feature>
<feature type="compositionally biased region" description="Pro residues" evidence="1">
    <location>
        <begin position="1255"/>
        <end position="1282"/>
    </location>
</feature>
<dbReference type="InterPro" id="IPR057746">
    <property type="entry name" value="CpnT-like_N"/>
</dbReference>